<evidence type="ECO:0000313" key="3">
    <source>
        <dbReference type="EMBL" id="AMW13329.1"/>
    </source>
</evidence>
<organism evidence="3 4">
    <name type="scientific">Streptomyces qaidamensis</name>
    <dbReference type="NCBI Taxonomy" id="1783515"/>
    <lineage>
        <taxon>Bacteria</taxon>
        <taxon>Bacillati</taxon>
        <taxon>Actinomycetota</taxon>
        <taxon>Actinomycetes</taxon>
        <taxon>Kitasatosporales</taxon>
        <taxon>Streptomycetaceae</taxon>
        <taxon>Streptomyces</taxon>
        <taxon>Streptomyces aurantiacus group</taxon>
    </lineage>
</organism>
<dbReference type="KEGG" id="stsi:A4E84_29835"/>
<gene>
    <name evidence="3" type="ORF">A4E84_29835</name>
</gene>
<keyword evidence="2" id="KW-0472">Membrane</keyword>
<evidence type="ECO:0000256" key="1">
    <source>
        <dbReference type="SAM" id="MobiDB-lite"/>
    </source>
</evidence>
<dbReference type="STRING" id="1783515.A4E84_29835"/>
<dbReference type="AlphaFoldDB" id="A0A143C7Z4"/>
<protein>
    <recommendedName>
        <fullName evidence="5">DUF2637 domain-containing protein</fullName>
    </recommendedName>
</protein>
<keyword evidence="2" id="KW-1133">Transmembrane helix</keyword>
<reference evidence="4" key="1">
    <citation type="submission" date="2016-04" db="EMBL/GenBank/DDBJ databases">
        <authorList>
            <person name="Zhang B."/>
        </authorList>
    </citation>
    <scope>NUCLEOTIDE SEQUENCE [LARGE SCALE GENOMIC DNA]</scope>
    <source>
        <strain evidence="4">S10</strain>
    </source>
</reference>
<proteinExistence type="predicted"/>
<feature type="transmembrane region" description="Helical" evidence="2">
    <location>
        <begin position="60"/>
        <end position="79"/>
    </location>
</feature>
<evidence type="ECO:0000313" key="4">
    <source>
        <dbReference type="Proteomes" id="UP000076096"/>
    </source>
</evidence>
<keyword evidence="4" id="KW-1185">Reference proteome</keyword>
<evidence type="ECO:0000256" key="2">
    <source>
        <dbReference type="SAM" id="Phobius"/>
    </source>
</evidence>
<feature type="transmembrane region" description="Helical" evidence="2">
    <location>
        <begin position="85"/>
        <end position="106"/>
    </location>
</feature>
<dbReference type="Proteomes" id="UP000076096">
    <property type="component" value="Chromosome"/>
</dbReference>
<dbReference type="EMBL" id="CP015098">
    <property type="protein sequence ID" value="AMW13329.1"/>
    <property type="molecule type" value="Genomic_DNA"/>
</dbReference>
<evidence type="ECO:0008006" key="5">
    <source>
        <dbReference type="Google" id="ProtNLM"/>
    </source>
</evidence>
<feature type="region of interest" description="Disordered" evidence="1">
    <location>
        <begin position="169"/>
        <end position="189"/>
    </location>
</feature>
<name>A0A143C7Z4_9ACTN</name>
<keyword evidence="2" id="KW-0812">Transmembrane</keyword>
<feature type="compositionally biased region" description="Basic and acidic residues" evidence="1">
    <location>
        <begin position="228"/>
        <end position="243"/>
    </location>
</feature>
<feature type="region of interest" description="Disordered" evidence="1">
    <location>
        <begin position="209"/>
        <end position="243"/>
    </location>
</feature>
<feature type="transmembrane region" description="Helical" evidence="2">
    <location>
        <begin position="25"/>
        <end position="48"/>
    </location>
</feature>
<accession>A0A143C7Z4</accession>
<sequence>MLTAALALSAPGEYRLALLAGWTPPFAAVMPLVMSLYAGVAAAIASSLTKGSPERRQANVGAVLALLLAMTAQVIAHLIEAGYLVKGPAVVVAVSAVPPLVAAHTLHLAGVTVMRPVVSPEPVPPTVNLSRTSAPPWKPAVIKAMPALPPPTVKAVSTALTPRPEVVTARVPEEPEKASESPQKPSADEIVRRLYDELRGRPATRHIRQALADASLPNSDGSCRQARLRVEQKEPELKELPPA</sequence>